<reference evidence="5" key="1">
    <citation type="submission" date="2017-02" db="UniProtKB">
        <authorList>
            <consortium name="WormBaseParasite"/>
        </authorList>
    </citation>
    <scope>IDENTIFICATION</scope>
</reference>
<dbReference type="PANTHER" id="PTHR46560:SF13">
    <property type="entry name" value="ZP DOMAIN-CONTAINING PROTEIN"/>
    <property type="match status" value="1"/>
</dbReference>
<dbReference type="AlphaFoldDB" id="A0A0N4VD87"/>
<protein>
    <submittedName>
        <fullName evidence="5">ZP domain-containing protein</fullName>
    </submittedName>
</protein>
<evidence type="ECO:0000313" key="3">
    <source>
        <dbReference type="EMBL" id="VDD93294.1"/>
    </source>
</evidence>
<dbReference type="PROSITE" id="PS51034">
    <property type="entry name" value="ZP_2"/>
    <property type="match status" value="1"/>
</dbReference>
<dbReference type="OrthoDB" id="6432511at2759"/>
<keyword evidence="1" id="KW-1133">Transmembrane helix</keyword>
<evidence type="ECO:0000313" key="5">
    <source>
        <dbReference type="WBParaSite" id="EVEC_0000856101-mRNA-1"/>
    </source>
</evidence>
<evidence type="ECO:0000256" key="1">
    <source>
        <dbReference type="SAM" id="Phobius"/>
    </source>
</evidence>
<dbReference type="Proteomes" id="UP000274131">
    <property type="component" value="Unassembled WGS sequence"/>
</dbReference>
<organism evidence="5">
    <name type="scientific">Enterobius vermicularis</name>
    <name type="common">Human pinworm</name>
    <dbReference type="NCBI Taxonomy" id="51028"/>
    <lineage>
        <taxon>Eukaryota</taxon>
        <taxon>Metazoa</taxon>
        <taxon>Ecdysozoa</taxon>
        <taxon>Nematoda</taxon>
        <taxon>Chromadorea</taxon>
        <taxon>Rhabditida</taxon>
        <taxon>Spirurina</taxon>
        <taxon>Oxyuridomorpha</taxon>
        <taxon>Oxyuroidea</taxon>
        <taxon>Oxyuridae</taxon>
        <taxon>Enterobius</taxon>
    </lineage>
</organism>
<dbReference type="Pfam" id="PF25301">
    <property type="entry name" value="CUT_C"/>
    <property type="match status" value="1"/>
</dbReference>
<feature type="domain" description="ZP" evidence="2">
    <location>
        <begin position="1"/>
        <end position="254"/>
    </location>
</feature>
<feature type="transmembrane region" description="Helical" evidence="1">
    <location>
        <begin position="281"/>
        <end position="302"/>
    </location>
</feature>
<sequence>MEVHLRFYAPFDGFIYVENYHQTQRCRWYGNMTEYLNLTIPVNINSQENSTSPCGAHVDKNNGIVSAILVVSPLRGVLVSGIAHLQVSCIYTIKDFTVTFPRKNYTLLRSLKAETGMITGMAAKPMLFMQILENHGINGIALSEATIGQQITLDVVLENSAIYDFTIYSCIAHDGSKSSDASVQIIDANGCAVPLVRAIEDQVYNATVNGAKHFYIYMYGFQFTSSEFVHFECQARTCVHACQKQVLLLLFFFFYSFSFNIIAAYLSGLPQKNASVIQPSTVVPIVAGLILITTVIAFAFYLKQRKQNINVNEYRSESSYTSSVMHGAPRRSFIYL</sequence>
<feature type="transmembrane region" description="Helical" evidence="1">
    <location>
        <begin position="246"/>
        <end position="269"/>
    </location>
</feature>
<keyword evidence="4" id="KW-1185">Reference proteome</keyword>
<name>A0A0N4VD87_ENTVE</name>
<dbReference type="InterPro" id="IPR057475">
    <property type="entry name" value="CUT_C"/>
</dbReference>
<keyword evidence="1" id="KW-0812">Transmembrane</keyword>
<evidence type="ECO:0000313" key="4">
    <source>
        <dbReference type="Proteomes" id="UP000274131"/>
    </source>
</evidence>
<gene>
    <name evidence="3" type="ORF">EVEC_LOCUS8045</name>
</gene>
<dbReference type="InterPro" id="IPR001507">
    <property type="entry name" value="ZP_dom"/>
</dbReference>
<accession>A0A0N4VD87</accession>
<dbReference type="STRING" id="51028.A0A0N4VD87"/>
<evidence type="ECO:0000259" key="2">
    <source>
        <dbReference type="PROSITE" id="PS51034"/>
    </source>
</evidence>
<dbReference type="SMART" id="SM00241">
    <property type="entry name" value="ZP"/>
    <property type="match status" value="1"/>
</dbReference>
<dbReference type="WBParaSite" id="EVEC_0000856101-mRNA-1">
    <property type="protein sequence ID" value="EVEC_0000856101-mRNA-1"/>
    <property type="gene ID" value="EVEC_0000856101"/>
</dbReference>
<keyword evidence="1" id="KW-0472">Membrane</keyword>
<reference evidence="3 4" key="2">
    <citation type="submission" date="2018-10" db="EMBL/GenBank/DDBJ databases">
        <authorList>
            <consortium name="Pathogen Informatics"/>
        </authorList>
    </citation>
    <scope>NUCLEOTIDE SEQUENCE [LARGE SCALE GENOMIC DNA]</scope>
</reference>
<proteinExistence type="predicted"/>
<dbReference type="PANTHER" id="PTHR46560">
    <property type="entry name" value="CYPHER, ISOFORM B"/>
    <property type="match status" value="1"/>
</dbReference>
<dbReference type="EMBL" id="UXUI01009229">
    <property type="protein sequence ID" value="VDD93294.1"/>
    <property type="molecule type" value="Genomic_DNA"/>
</dbReference>